<evidence type="ECO:0000256" key="3">
    <source>
        <dbReference type="ARBA" id="ARBA00022777"/>
    </source>
</evidence>
<dbReference type="Pfam" id="PF04587">
    <property type="entry name" value="ADP_PFK_GK"/>
    <property type="match status" value="1"/>
</dbReference>
<dbReference type="GO" id="GO:0006096">
    <property type="term" value="P:glycolytic process"/>
    <property type="evidence" value="ECO:0007669"/>
    <property type="project" value="UniProtKB-KW"/>
</dbReference>
<accession>A0A4R6R5H4</accession>
<evidence type="ECO:0000256" key="4">
    <source>
        <dbReference type="ARBA" id="ARBA00022842"/>
    </source>
</evidence>
<protein>
    <submittedName>
        <fullName evidence="6">ADP-dependent phosphofructokinase/glucokinase</fullName>
    </submittedName>
</protein>
<keyword evidence="5" id="KW-0324">Glycolysis</keyword>
<dbReference type="SUPFAM" id="SSF53613">
    <property type="entry name" value="Ribokinase-like"/>
    <property type="match status" value="1"/>
</dbReference>
<dbReference type="EMBL" id="SNXY01000013">
    <property type="protein sequence ID" value="TDP81160.1"/>
    <property type="molecule type" value="Genomic_DNA"/>
</dbReference>
<dbReference type="Gene3D" id="3.30.1110.20">
    <property type="match status" value="1"/>
</dbReference>
<dbReference type="Proteomes" id="UP000294547">
    <property type="component" value="Unassembled WGS sequence"/>
</dbReference>
<gene>
    <name evidence="6" type="ORF">EDD54_4493</name>
</gene>
<comment type="caution">
    <text evidence="6">The sequence shown here is derived from an EMBL/GenBank/DDBJ whole genome shotgun (WGS) entry which is preliminary data.</text>
</comment>
<keyword evidence="4" id="KW-0460">Magnesium</keyword>
<dbReference type="InterPro" id="IPR007666">
    <property type="entry name" value="ADP_PFK/GK"/>
</dbReference>
<dbReference type="GO" id="GO:0016773">
    <property type="term" value="F:phosphotransferase activity, alcohol group as acceptor"/>
    <property type="evidence" value="ECO:0007669"/>
    <property type="project" value="InterPro"/>
</dbReference>
<keyword evidence="2" id="KW-0479">Metal-binding</keyword>
<keyword evidence="1" id="KW-0808">Transferase</keyword>
<evidence type="ECO:0000256" key="2">
    <source>
        <dbReference type="ARBA" id="ARBA00022723"/>
    </source>
</evidence>
<dbReference type="AlphaFoldDB" id="A0A4R6R5H4"/>
<keyword evidence="3 6" id="KW-0418">Kinase</keyword>
<proteinExistence type="predicted"/>
<evidence type="ECO:0000313" key="7">
    <source>
        <dbReference type="Proteomes" id="UP000294547"/>
    </source>
</evidence>
<dbReference type="Gene3D" id="3.40.1190.20">
    <property type="match status" value="1"/>
</dbReference>
<dbReference type="RefSeq" id="WP_126542022.1">
    <property type="nucleotide sequence ID" value="NZ_BSPM01000003.1"/>
</dbReference>
<dbReference type="InterPro" id="IPR029056">
    <property type="entry name" value="Ribokinase-like"/>
</dbReference>
<organism evidence="6 7">
    <name type="scientific">Oharaeibacter diazotrophicus</name>
    <dbReference type="NCBI Taxonomy" id="1920512"/>
    <lineage>
        <taxon>Bacteria</taxon>
        <taxon>Pseudomonadati</taxon>
        <taxon>Pseudomonadota</taxon>
        <taxon>Alphaproteobacteria</taxon>
        <taxon>Hyphomicrobiales</taxon>
        <taxon>Pleomorphomonadaceae</taxon>
        <taxon>Oharaeibacter</taxon>
    </lineage>
</organism>
<dbReference type="GO" id="GO:0046872">
    <property type="term" value="F:metal ion binding"/>
    <property type="evidence" value="ECO:0007669"/>
    <property type="project" value="UniProtKB-KW"/>
</dbReference>
<evidence type="ECO:0000313" key="6">
    <source>
        <dbReference type="EMBL" id="TDP81160.1"/>
    </source>
</evidence>
<evidence type="ECO:0000256" key="5">
    <source>
        <dbReference type="ARBA" id="ARBA00023152"/>
    </source>
</evidence>
<name>A0A4R6R5H4_9HYPH</name>
<keyword evidence="7" id="KW-1185">Reference proteome</keyword>
<dbReference type="OrthoDB" id="8432743at2"/>
<reference evidence="6 7" key="1">
    <citation type="submission" date="2019-03" db="EMBL/GenBank/DDBJ databases">
        <title>Genomic Encyclopedia of Type Strains, Phase IV (KMG-IV): sequencing the most valuable type-strain genomes for metagenomic binning, comparative biology and taxonomic classification.</title>
        <authorList>
            <person name="Goeker M."/>
        </authorList>
    </citation>
    <scope>NUCLEOTIDE SEQUENCE [LARGE SCALE GENOMIC DNA]</scope>
    <source>
        <strain evidence="6 7">DSM 102969</strain>
    </source>
</reference>
<sequence length="419" mass="43143">MDATDEWSARYDALARTLPVGPDEAARLAAAPFLFGMNICVDARVDLSDPAAMAVLTGAPEGSPAHGLAREILARVARGVGGEVRFDWAEGPDWLRGRMPFRPALGGTGPQAAAVLARLGARAAIPLEDRTVPMLALIPPGVSIADGGAWVGAAEVAPCRDPVAEIYIFEYTAGRPVAGVVPPRSSRIIVRFSDRGIQRDPAFEAMAAGIAARAPAALVSGLNDEPASNVGAAGRHVFGLARSWRDAGLATIHFELAGYVSQAAVAEALELAHGAVTSLGMSHSELLAMDPDAADPTAAMMALGDRLGLDRVCVHADGWAAAVTLGDPEVERDALMAGCLAASARAAAGMPVAAPAVDPRARFEALPFPERARIGRWTFVACASPYLDAPATTLGLGDSFTAGCLLVLGRAAIRTAAPA</sequence>
<evidence type="ECO:0000256" key="1">
    <source>
        <dbReference type="ARBA" id="ARBA00022679"/>
    </source>
</evidence>
<dbReference type="GO" id="GO:0016301">
    <property type="term" value="F:kinase activity"/>
    <property type="evidence" value="ECO:0007669"/>
    <property type="project" value="UniProtKB-KW"/>
</dbReference>